<evidence type="ECO:0000256" key="11">
    <source>
        <dbReference type="SAM" id="MobiDB-lite"/>
    </source>
</evidence>
<keyword evidence="14" id="KW-1185">Reference proteome</keyword>
<dbReference type="InterPro" id="IPR022398">
    <property type="entry name" value="Peptidase_S8_His-AS"/>
</dbReference>
<protein>
    <submittedName>
        <fullName evidence="15">Furin-like</fullName>
    </submittedName>
</protein>
<evidence type="ECO:0000256" key="9">
    <source>
        <dbReference type="ARBA" id="ARBA00023180"/>
    </source>
</evidence>
<dbReference type="Pfam" id="PF01483">
    <property type="entry name" value="P_proprotein"/>
    <property type="match status" value="1"/>
</dbReference>
<keyword evidence="7" id="KW-0865">Zymogen</keyword>
<dbReference type="PROSITE" id="PS51892">
    <property type="entry name" value="SUBTILASE"/>
    <property type="match status" value="1"/>
</dbReference>
<keyword evidence="3" id="KW-0165">Cleavage on pair of basic residues</keyword>
<sequence>MDPTILWFAQQSGKARKKRHSFIPPNDPLFPKQWHLSDSFGHNIVAAWARGYTGKGVVVSVLDDGIEKNHPDLAENYDPAASYDMNDIDPNPDPRPTRNNKNRHGTRCAGQIASVANNSVCGVGVAYHAKIGAIRMLDGHVTDLVEAKSLIFNQHHINIYSSSWGPPDTGSVVDGPGFLAQEALIRGVSLGRGGLGSIFIWASGNGGMYRDNCNCDGYANSIYTLTVSSTTERAAVPSYSEPCAAVLTTTYSGGDGKQKKIVTTDLNGSCTSDHTGTSASAPLAAGIIALALEANPTLTWRDVQHLVVRASRRSNLRAEDWAMNGVGRYVSHYYGYGLLDAGKLVGLARKWSAVNSQKKCQHEIIRDMSYKIGGHLRISWNETACIWDRNRIRSLEHVQAQISLSHKRRGDLTITLLSPSGTRSDLLTRRHSDRSNIGFSGWNFMSTRCWDEDPTGVWTLIIRNVGKPHNIGMLTHLRMNFYGTDEHMIRRRVERAMIHQCSVRSSDGSCKECTYPLYVFENICVVACPPHSYESDGNSSTSLPRRCLPCHHSCQTCSGPEGPHCLDCPLHSTFNPQPGTCSSPTYSWDARKKVQEGLDRSAAVLGIMVGAPMTVLSVMWVVAWLVSRMLPPRLSQVTSAVPRIRTNSSSSSSISISGINETLDMEMVAVNVTEDQAEGRGEGTVLSAVLDESRQA</sequence>
<dbReference type="PANTHER" id="PTHR42884:SF3">
    <property type="entry name" value="FURIN-LIKE PROTEASE 1, ISOFORMS 1_1-X_2"/>
    <property type="match status" value="1"/>
</dbReference>
<evidence type="ECO:0000256" key="7">
    <source>
        <dbReference type="ARBA" id="ARBA00023145"/>
    </source>
</evidence>
<feature type="active site" description="Charge relay system" evidence="10">
    <location>
        <position position="63"/>
    </location>
</feature>
<dbReference type="InterPro" id="IPR034182">
    <property type="entry name" value="Kexin/furin"/>
</dbReference>
<keyword evidence="9" id="KW-0325">Glycoprotein</keyword>
<evidence type="ECO:0000256" key="8">
    <source>
        <dbReference type="ARBA" id="ARBA00023157"/>
    </source>
</evidence>
<keyword evidence="8" id="KW-1015">Disulfide bond</keyword>
<evidence type="ECO:0000313" key="15">
    <source>
        <dbReference type="RefSeq" id="XP_042560081.1"/>
    </source>
</evidence>
<evidence type="ECO:0000256" key="12">
    <source>
        <dbReference type="SAM" id="Phobius"/>
    </source>
</evidence>
<evidence type="ECO:0000256" key="1">
    <source>
        <dbReference type="ARBA" id="ARBA00001913"/>
    </source>
</evidence>
<dbReference type="PROSITE" id="PS00138">
    <property type="entry name" value="SUBTILASE_SER"/>
    <property type="match status" value="1"/>
</dbReference>
<dbReference type="GO" id="GO:0005802">
    <property type="term" value="C:trans-Golgi network"/>
    <property type="evidence" value="ECO:0007669"/>
    <property type="project" value="TreeGrafter"/>
</dbReference>
<dbReference type="Proteomes" id="UP000515152">
    <property type="component" value="Unplaced"/>
</dbReference>
<dbReference type="InterPro" id="IPR002884">
    <property type="entry name" value="P_dom"/>
</dbReference>
<evidence type="ECO:0000256" key="10">
    <source>
        <dbReference type="PROSITE-ProRule" id="PRU01240"/>
    </source>
</evidence>
<keyword evidence="5 10" id="KW-0378">Hydrolase</keyword>
<dbReference type="GO" id="GO:0004252">
    <property type="term" value="F:serine-type endopeptidase activity"/>
    <property type="evidence" value="ECO:0007669"/>
    <property type="project" value="UniProtKB-UniRule"/>
</dbReference>
<keyword evidence="6 10" id="KW-0720">Serine protease</keyword>
<evidence type="ECO:0000259" key="13">
    <source>
        <dbReference type="PROSITE" id="PS51829"/>
    </source>
</evidence>
<keyword evidence="12" id="KW-1133">Transmembrane helix</keyword>
<feature type="transmembrane region" description="Helical" evidence="12">
    <location>
        <begin position="602"/>
        <end position="626"/>
    </location>
</feature>
<dbReference type="PROSITE" id="PS00137">
    <property type="entry name" value="SUBTILASE_HIS"/>
    <property type="match status" value="1"/>
</dbReference>
<evidence type="ECO:0000256" key="4">
    <source>
        <dbReference type="ARBA" id="ARBA00022729"/>
    </source>
</evidence>
<dbReference type="InterPro" id="IPR000209">
    <property type="entry name" value="Peptidase_S8/S53_dom"/>
</dbReference>
<dbReference type="GO" id="GO:0016486">
    <property type="term" value="P:peptide hormone processing"/>
    <property type="evidence" value="ECO:0007669"/>
    <property type="project" value="TreeGrafter"/>
</dbReference>
<dbReference type="InterPro" id="IPR023827">
    <property type="entry name" value="Peptidase_S8_Asp-AS"/>
</dbReference>
<dbReference type="InterPro" id="IPR006212">
    <property type="entry name" value="Furin_repeat"/>
</dbReference>
<gene>
    <name evidence="15" type="primary">LOC122129108</name>
</gene>
<dbReference type="PANTHER" id="PTHR42884">
    <property type="entry name" value="PROPROTEIN CONVERTASE SUBTILISIN/KEXIN-RELATED"/>
    <property type="match status" value="1"/>
</dbReference>
<accession>A0A8M1K7U7</accession>
<dbReference type="PROSITE" id="PS51829">
    <property type="entry name" value="P_HOMO_B"/>
    <property type="match status" value="1"/>
</dbReference>
<dbReference type="CDD" id="cd00064">
    <property type="entry name" value="FU"/>
    <property type="match status" value="2"/>
</dbReference>
<keyword evidence="12" id="KW-0472">Membrane</keyword>
<dbReference type="InterPro" id="IPR023828">
    <property type="entry name" value="Peptidase_S8_Ser-AS"/>
</dbReference>
<name>A0A8M1K7U7_CLUHA</name>
<dbReference type="OrthoDB" id="300641at2759"/>
<dbReference type="KEGG" id="char:122129108"/>
<organism evidence="14 15">
    <name type="scientific">Clupea harengus</name>
    <name type="common">Atlantic herring</name>
    <dbReference type="NCBI Taxonomy" id="7950"/>
    <lineage>
        <taxon>Eukaryota</taxon>
        <taxon>Metazoa</taxon>
        <taxon>Chordata</taxon>
        <taxon>Craniata</taxon>
        <taxon>Vertebrata</taxon>
        <taxon>Euteleostomi</taxon>
        <taxon>Actinopterygii</taxon>
        <taxon>Neopterygii</taxon>
        <taxon>Teleostei</taxon>
        <taxon>Clupei</taxon>
        <taxon>Clupeiformes</taxon>
        <taxon>Clupeoidei</taxon>
        <taxon>Clupeidae</taxon>
        <taxon>Clupea</taxon>
    </lineage>
</organism>
<dbReference type="Pfam" id="PF00082">
    <property type="entry name" value="Peptidase_S8"/>
    <property type="match status" value="1"/>
</dbReference>
<feature type="domain" description="P/Homo B" evidence="13">
    <location>
        <begin position="354"/>
        <end position="487"/>
    </location>
</feature>
<evidence type="ECO:0000256" key="3">
    <source>
        <dbReference type="ARBA" id="ARBA00022685"/>
    </source>
</evidence>
<evidence type="ECO:0000256" key="5">
    <source>
        <dbReference type="ARBA" id="ARBA00022801"/>
    </source>
</evidence>
<dbReference type="GO" id="GO:0000139">
    <property type="term" value="C:Golgi membrane"/>
    <property type="evidence" value="ECO:0007669"/>
    <property type="project" value="TreeGrafter"/>
</dbReference>
<comment type="cofactor">
    <cofactor evidence="1">
        <name>Ca(2+)</name>
        <dbReference type="ChEBI" id="CHEBI:29108"/>
    </cofactor>
</comment>
<dbReference type="AlphaFoldDB" id="A0A8M1K7U7"/>
<keyword evidence="12" id="KW-0812">Transmembrane</keyword>
<dbReference type="RefSeq" id="XP_042560081.1">
    <property type="nucleotide sequence ID" value="XM_042704147.1"/>
</dbReference>
<comment type="similarity">
    <text evidence="10">Belongs to the peptidase S8 family.</text>
</comment>
<dbReference type="FunFam" id="3.40.50.200:FF:000001">
    <property type="entry name" value="Furin 2, isoform B"/>
    <property type="match status" value="1"/>
</dbReference>
<keyword evidence="2 10" id="KW-0645">Protease</keyword>
<dbReference type="FunFam" id="2.60.120.260:FF:000006">
    <property type="entry name" value="Proprotein convertase subtilisin/kexin type 5"/>
    <property type="match status" value="1"/>
</dbReference>
<evidence type="ECO:0000256" key="2">
    <source>
        <dbReference type="ARBA" id="ARBA00022670"/>
    </source>
</evidence>
<feature type="active site" description="Charge relay system" evidence="10">
    <location>
        <position position="278"/>
    </location>
</feature>
<proteinExistence type="inferred from homology"/>
<keyword evidence="4" id="KW-0732">Signal</keyword>
<reference evidence="15" key="1">
    <citation type="submission" date="2025-08" db="UniProtKB">
        <authorList>
            <consortium name="RefSeq"/>
        </authorList>
    </citation>
    <scope>IDENTIFICATION</scope>
</reference>
<feature type="active site" description="Charge relay system" evidence="10">
    <location>
        <position position="104"/>
    </location>
</feature>
<evidence type="ECO:0000313" key="14">
    <source>
        <dbReference type="Proteomes" id="UP000515152"/>
    </source>
</evidence>
<evidence type="ECO:0000256" key="6">
    <source>
        <dbReference type="ARBA" id="ARBA00022825"/>
    </source>
</evidence>
<feature type="region of interest" description="Disordered" evidence="11">
    <location>
        <begin position="73"/>
        <end position="104"/>
    </location>
</feature>
<dbReference type="PROSITE" id="PS00136">
    <property type="entry name" value="SUBTILASE_ASP"/>
    <property type="match status" value="1"/>
</dbReference>
<dbReference type="CDD" id="cd04059">
    <property type="entry name" value="Peptidases_S8_Protein_convertases_Kexins_Furin-like"/>
    <property type="match status" value="1"/>
</dbReference>
<dbReference type="GeneID" id="122129108"/>